<dbReference type="SMART" id="SM00913">
    <property type="entry name" value="IBN_N"/>
    <property type="match status" value="1"/>
</dbReference>
<keyword evidence="3" id="KW-0813">Transport</keyword>
<feature type="domain" description="Importin N-terminal" evidence="6">
    <location>
        <begin position="24"/>
        <end position="91"/>
    </location>
</feature>
<dbReference type="AlphaFoldDB" id="A0A1D2A8Z2"/>
<dbReference type="Pfam" id="PF24138">
    <property type="entry name" value="TPR_TNPO3_IPO13_2nd"/>
    <property type="match status" value="1"/>
</dbReference>
<proteinExistence type="inferred from homology"/>
<dbReference type="PROSITE" id="PS50166">
    <property type="entry name" value="IMPORTIN_B_NT"/>
    <property type="match status" value="1"/>
</dbReference>
<comment type="similarity">
    <text evidence="2">Belongs to the importin beta family.</text>
</comment>
<dbReference type="InterPro" id="IPR057941">
    <property type="entry name" value="TPR_TNPO3_IPO13_2nd"/>
</dbReference>
<dbReference type="GO" id="GO:0005634">
    <property type="term" value="C:nucleus"/>
    <property type="evidence" value="ECO:0007669"/>
    <property type="project" value="UniProtKB-SubCell"/>
</dbReference>
<evidence type="ECO:0000256" key="4">
    <source>
        <dbReference type="ARBA" id="ARBA00023242"/>
    </source>
</evidence>
<evidence type="ECO:0000256" key="5">
    <source>
        <dbReference type="SAM" id="MobiDB-lite"/>
    </source>
</evidence>
<dbReference type="InterPro" id="IPR051345">
    <property type="entry name" value="Importin_beta-like_NTR"/>
</dbReference>
<organism evidence="7">
    <name type="scientific">Auxenochlorella protothecoides</name>
    <name type="common">Green microalga</name>
    <name type="synonym">Chlorella protothecoides</name>
    <dbReference type="NCBI Taxonomy" id="3075"/>
    <lineage>
        <taxon>Eukaryota</taxon>
        <taxon>Viridiplantae</taxon>
        <taxon>Chlorophyta</taxon>
        <taxon>core chlorophytes</taxon>
        <taxon>Trebouxiophyceae</taxon>
        <taxon>Chlorellales</taxon>
        <taxon>Chlorellaceae</taxon>
        <taxon>Auxenochlorella</taxon>
    </lineage>
</organism>
<evidence type="ECO:0000256" key="3">
    <source>
        <dbReference type="ARBA" id="ARBA00022448"/>
    </source>
</evidence>
<dbReference type="PANTHER" id="PTHR12363">
    <property type="entry name" value="TRANSPORTIN 3 AND IMPORTIN 13"/>
    <property type="match status" value="1"/>
</dbReference>
<evidence type="ECO:0000259" key="6">
    <source>
        <dbReference type="PROSITE" id="PS50166"/>
    </source>
</evidence>
<dbReference type="Gene3D" id="1.25.10.10">
    <property type="entry name" value="Leucine-rich Repeat Variant"/>
    <property type="match status" value="1"/>
</dbReference>
<evidence type="ECO:0000313" key="7">
    <source>
        <dbReference type="EMBL" id="JAT75644.1"/>
    </source>
</evidence>
<evidence type="ECO:0000256" key="2">
    <source>
        <dbReference type="ARBA" id="ARBA00007991"/>
    </source>
</evidence>
<dbReference type="GO" id="GO:0006606">
    <property type="term" value="P:protein import into nucleus"/>
    <property type="evidence" value="ECO:0007669"/>
    <property type="project" value="TreeGrafter"/>
</dbReference>
<dbReference type="GO" id="GO:0005737">
    <property type="term" value="C:cytoplasm"/>
    <property type="evidence" value="ECO:0007669"/>
    <property type="project" value="TreeGrafter"/>
</dbReference>
<gene>
    <name evidence="7" type="ORF">g.64952</name>
</gene>
<dbReference type="InterPro" id="IPR016024">
    <property type="entry name" value="ARM-type_fold"/>
</dbReference>
<reference evidence="7" key="1">
    <citation type="submission" date="2015-08" db="EMBL/GenBank/DDBJ databases">
        <authorList>
            <person name="Babu N.S."/>
            <person name="Beckwith C.J."/>
            <person name="Beseler K.G."/>
            <person name="Brison A."/>
            <person name="Carone J.V."/>
            <person name="Caskin T.P."/>
            <person name="Diamond M."/>
            <person name="Durham M.E."/>
            <person name="Foxe J.M."/>
            <person name="Go M."/>
            <person name="Henderson B.A."/>
            <person name="Jones I.B."/>
            <person name="McGettigan J.A."/>
            <person name="Micheletti S.J."/>
            <person name="Nasrallah M.E."/>
            <person name="Ortiz D."/>
            <person name="Piller C.R."/>
            <person name="Privatt S.R."/>
            <person name="Schneider S.L."/>
            <person name="Sharp S."/>
            <person name="Smith T.C."/>
            <person name="Stanton J.D."/>
            <person name="Ullery H.E."/>
            <person name="Wilson R.J."/>
            <person name="Serrano M.G."/>
            <person name="Buck G."/>
            <person name="Lee V."/>
            <person name="Wang Y."/>
            <person name="Carvalho R."/>
            <person name="Voegtly L."/>
            <person name="Shi R."/>
            <person name="Duckworth R."/>
            <person name="Johnson A."/>
            <person name="Loviza R."/>
            <person name="Walstead R."/>
            <person name="Shah Z."/>
            <person name="Kiflezghi M."/>
            <person name="Wade K."/>
            <person name="Ball S.L."/>
            <person name="Bradley K.W."/>
            <person name="Asai D.J."/>
            <person name="Bowman C.A."/>
            <person name="Russell D.A."/>
            <person name="Pope W.H."/>
            <person name="Jacobs-Sera D."/>
            <person name="Hendrix R.W."/>
            <person name="Hatfull G.F."/>
        </authorList>
    </citation>
    <scope>NUCLEOTIDE SEQUENCE</scope>
</reference>
<feature type="compositionally biased region" description="Basic residues" evidence="5">
    <location>
        <begin position="745"/>
        <end position="761"/>
    </location>
</feature>
<dbReference type="SUPFAM" id="SSF48371">
    <property type="entry name" value="ARM repeat"/>
    <property type="match status" value="1"/>
</dbReference>
<sequence>MADQLLQAVHALYQNPDPSVKEQANAWLDAWQQSPEAWAVSDAVLARPDAGLEARYLCAQTLRTKITRDYEELPPSAVPSLRDSLLRMLLATRDGHAATRTQLCLALASLAAHLPADQWAPAGGGVLAWAEAALLSGPVPAWPLAVELAGMLAAEGASFQPSLRPARRRAFLEELLAALPRALGLLGAALGRPGVDAGATLDAFAAWLRLGATNGGVPAPALASAGALVDATLAGLDADGEDDLLYQAVEATVELVYCGAARGAPRPELADLAGRIVSRVMALRPRFHVCCAAARAEAGGGVPGADDDSEEAKALARLFAEVGEAYTELIATGTPQVMGPLEAILDVAAHPSDNIASMSFNFWHRLSRVLTSGLQPQPIGSGGAQEGALAPEESRRRLAVFAPVFERLVGMVRGRVRFPDLFDSWHRDEQADFKRARVGVGDTLIDAATVLGGEAMLRLLAEPLLALSAEVARGAPLDWRGAEAALYCIRAVHRFAPPPGDALLAALFAALPGLPAPPPALAYTVALTIGAYADWLAASAALPGGGGAQVGPLLRLLVAGLGSPEASSAAALSIRRLCEGAAAQLAPELPALLRMFAEIQGSGDVAQNAYEQYDLDEEDVQQVDSLFSGDHWLCCVVAVVSEGGGHYVDVGIPQRCTQTTPAHKPAPPPNHQPPPLLPLIHPADRGHHHGEQYAGAGRPGGMPVAAAGDACGAHAGCAGARCGRDTCRRRAGRRVRAGAGGAAHGAHHHRLPLQQRPRRGRPGAGPALAHH</sequence>
<evidence type="ECO:0000256" key="1">
    <source>
        <dbReference type="ARBA" id="ARBA00004123"/>
    </source>
</evidence>
<dbReference type="InterPro" id="IPR011989">
    <property type="entry name" value="ARM-like"/>
</dbReference>
<dbReference type="Pfam" id="PF03810">
    <property type="entry name" value="IBN_N"/>
    <property type="match status" value="1"/>
</dbReference>
<dbReference type="GO" id="GO:0031267">
    <property type="term" value="F:small GTPase binding"/>
    <property type="evidence" value="ECO:0007669"/>
    <property type="project" value="InterPro"/>
</dbReference>
<feature type="region of interest" description="Disordered" evidence="5">
    <location>
        <begin position="738"/>
        <end position="771"/>
    </location>
</feature>
<keyword evidence="4" id="KW-0539">Nucleus</keyword>
<protein>
    <recommendedName>
        <fullName evidence="6">Importin N-terminal domain-containing protein</fullName>
    </recommendedName>
</protein>
<dbReference type="InterPro" id="IPR001494">
    <property type="entry name" value="Importin-beta_N"/>
</dbReference>
<accession>A0A1D2A8Z2</accession>
<dbReference type="PANTHER" id="PTHR12363:SF33">
    <property type="entry name" value="IMPORTIN-13"/>
    <property type="match status" value="1"/>
</dbReference>
<name>A0A1D2A8Z2_AUXPR</name>
<dbReference type="EMBL" id="GDKF01002978">
    <property type="protein sequence ID" value="JAT75644.1"/>
    <property type="molecule type" value="Transcribed_RNA"/>
</dbReference>
<comment type="subcellular location">
    <subcellularLocation>
        <location evidence="1">Nucleus</location>
    </subcellularLocation>
</comment>